<proteinExistence type="predicted"/>
<evidence type="ECO:0000313" key="1">
    <source>
        <dbReference type="EMBL" id="CAB5156222.1"/>
    </source>
</evidence>
<sequence length="57" mass="6689">MKTQSIAPDVIKRNERLILDGLPITVSDKDRAKAKARQEIENRRIERELRVDDDWEG</sequence>
<dbReference type="EMBL" id="LR798199">
    <property type="protein sequence ID" value="CAB5156222.1"/>
    <property type="molecule type" value="Genomic_DNA"/>
</dbReference>
<reference evidence="1" key="1">
    <citation type="submission" date="2020-05" db="EMBL/GenBank/DDBJ databases">
        <authorList>
            <person name="Chiriac C."/>
            <person name="Salcher M."/>
            <person name="Ghai R."/>
            <person name="Kavagutti S V."/>
        </authorList>
    </citation>
    <scope>NUCLEOTIDE SEQUENCE</scope>
</reference>
<gene>
    <name evidence="1" type="ORF">UFOVP150_55</name>
</gene>
<organism evidence="1">
    <name type="scientific">uncultured Caudovirales phage</name>
    <dbReference type="NCBI Taxonomy" id="2100421"/>
    <lineage>
        <taxon>Viruses</taxon>
        <taxon>Duplodnaviria</taxon>
        <taxon>Heunggongvirae</taxon>
        <taxon>Uroviricota</taxon>
        <taxon>Caudoviricetes</taxon>
        <taxon>Peduoviridae</taxon>
        <taxon>Maltschvirus</taxon>
        <taxon>Maltschvirus maltsch</taxon>
    </lineage>
</organism>
<accession>A0A6J7W6W1</accession>
<protein>
    <submittedName>
        <fullName evidence="1">Uncharacterized protein</fullName>
    </submittedName>
</protein>
<name>A0A6J7W6W1_9CAUD</name>